<dbReference type="PANTHER" id="PTHR36985:SF1">
    <property type="entry name" value="TRANSLOCATION AND ASSEMBLY MODULE SUBUNIT TAMB"/>
    <property type="match status" value="1"/>
</dbReference>
<protein>
    <submittedName>
        <fullName evidence="8">Translocation/assembly module TamB</fullName>
    </submittedName>
</protein>
<sequence length="1392" mass="150106">MTTEQAPTAAVDTPPTDNRPSETPPKRKRRWLRVLAWLVLCALVCLLGLVGWVASTESGLRFGLYKIPSWFGVNISSKTLQGTLIDGVRGDEWLIETKGADIKISKLTLQWVPSELTRPSLHIKELIAGDIAIVTKPTPPKEDKPSDGLPDSIDLPVTVFVDHAETGKISVGKSFDEQTIYVEKLKAAYHYDRKEHRLNLAEAKTPWSESAGAVVLGLQSPFSLNTAIYTKGELEGETIHGTTRFWGSLQDVNMQILLDGENVHLHANSILHPFAKQLNDIVGEVHVKGININPVAFIPSLPKANLTFDAILVPSFTDGIALDGALDLGNTQADFADNNGIPARAALAEFTVDEQGMVKINEAEFELLQQGRLKAAGSIDTVKQQLDLAIGVENVAAADAVQQNIAGRLNGNINVKGETASPNIDWSLDSGFARTTGLLSILTDKLQGQRTLKLSDVKLTPQDGGEITAGGELQLFKNQLLKLDIVSKNFNPSKMDKQLPVGNINGNIALTGELGKQKFGGKMQFGPSMLNGVSLSGKADILYEDQHLPRALTDLKLGTNVINTSGSFGKKGDRLNLNISAPDLSRFGFGLSGLLNAKGYLGGDLSDGIKTLETDLSGEARALRVGDLLNVRDLDFKLKGSPDVTKPVTAEIVGDRIVFAGKTPTVIDAINLSMNGTGLNHRIRGTGNMVLDSKPYKLDLDANGGLNQDLDQWKGVVNALDISGAFNLKLQNRMNLEAGAERVAMSPARWAAMSGVLNLQSFVWDKRTGITTKGSAQNLHMAELHNFYQPPVSHNLVLGGDWDMSYSENARGYLNIMRQGGDVILPQNNQPLGLSTLSLRTRFQNNRIDARLDGHSRFGRVDADVGINQQFGGNLANAPLTGRVNANISDLTALRPLLPPSAQSLSGSFVGTAVLGGRVATPSIASNLKLNTNYGNGDGIINIGQGNSLDTSPLSGRINLNVANLEVFRNFIPVGQTIKGRLIGAVNLGGSVGDPLFNGTLNGDNLYYRNQAQGLILDNGVLRSRLQGRHWIIDSLKFYRGGTVELKGRVELEDVNPDVDVDIVFDKYRTLSRSNRRLALSGRAKVLYNVQRGVSLVGGLKADFGQFGFQESSMPTLDGDVVVLGEPPKEQAATTPIFMDLDLDLNDSVRFVGEGLNVTLGGTLKLTARPGEKVQGIGTVKVVKGRYKAYGQDLDITKGTISFVGPLGDPNLNIRAERRLSPVGAGVEVLGNLSDPRITLVADEVMSEKDKLSWLILNRASSGSDGDEAVLSAAAGALLAGKLNDRLGLVDDFGMTSKRSRNAQTGELNPAEQVLTVGKQLSQELYLGYEYGLTSAEQSVKLIYQLTRSIQAIARVGSESSGGELKYTIRFDRWFKKADKEAEATIEQEKQP</sequence>
<evidence type="ECO:0000256" key="3">
    <source>
        <dbReference type="ARBA" id="ARBA00022989"/>
    </source>
</evidence>
<dbReference type="Proteomes" id="UP000486297">
    <property type="component" value="Unassembled WGS sequence"/>
</dbReference>
<gene>
    <name evidence="8" type="ORF">GJU80_05835</name>
</gene>
<proteinExistence type="predicted"/>
<dbReference type="EMBL" id="WJXO01000001">
    <property type="protein sequence ID" value="MRN38017.1"/>
    <property type="molecule type" value="Genomic_DNA"/>
</dbReference>
<evidence type="ECO:0000256" key="6">
    <source>
        <dbReference type="SAM" id="Phobius"/>
    </source>
</evidence>
<keyword evidence="9" id="KW-1185">Reference proteome</keyword>
<keyword evidence="4 6" id="KW-0472">Membrane</keyword>
<name>A0A7X2GYG7_9NEIS</name>
<evidence type="ECO:0000256" key="1">
    <source>
        <dbReference type="ARBA" id="ARBA00004167"/>
    </source>
</evidence>
<comment type="caution">
    <text evidence="8">The sequence shown here is derived from an EMBL/GenBank/DDBJ whole genome shotgun (WGS) entry which is preliminary data.</text>
</comment>
<evidence type="ECO:0000256" key="2">
    <source>
        <dbReference type="ARBA" id="ARBA00022692"/>
    </source>
</evidence>
<evidence type="ECO:0000313" key="8">
    <source>
        <dbReference type="EMBL" id="MRN38017.1"/>
    </source>
</evidence>
<dbReference type="GO" id="GO:0005886">
    <property type="term" value="C:plasma membrane"/>
    <property type="evidence" value="ECO:0007669"/>
    <property type="project" value="InterPro"/>
</dbReference>
<keyword evidence="2 6" id="KW-0812">Transmembrane</keyword>
<feature type="domain" description="Translocation and assembly module TamB C-terminal" evidence="7">
    <location>
        <begin position="1040"/>
        <end position="1371"/>
    </location>
</feature>
<reference evidence="8" key="1">
    <citation type="journal article" name="Emerg. Infect. Dis.">
        <title>Two cases of a newly characterized neisseria species.</title>
        <authorList>
            <person name="Mustapha M."/>
            <person name="Lemos A.P.S."/>
            <person name="Harrison L.H."/>
            <person name="Vantyne D."/>
            <person name="Sacchi C.T."/>
        </authorList>
    </citation>
    <scope>NUCLEOTIDE SEQUENCE</scope>
    <source>
        <strain evidence="8">N.95.16</strain>
    </source>
</reference>
<accession>A0A7X2GYG7</accession>
<dbReference type="RefSeq" id="WP_095503524.1">
    <property type="nucleotide sequence ID" value="NZ_WJXO01000001.1"/>
</dbReference>
<dbReference type="GO" id="GO:0009306">
    <property type="term" value="P:protein secretion"/>
    <property type="evidence" value="ECO:0007669"/>
    <property type="project" value="InterPro"/>
</dbReference>
<organism evidence="8 9">
    <name type="scientific">Neisseria brasiliensis</name>
    <dbReference type="NCBI Taxonomy" id="2666100"/>
    <lineage>
        <taxon>Bacteria</taxon>
        <taxon>Pseudomonadati</taxon>
        <taxon>Pseudomonadota</taxon>
        <taxon>Betaproteobacteria</taxon>
        <taxon>Neisseriales</taxon>
        <taxon>Neisseriaceae</taxon>
        <taxon>Neisseria</taxon>
    </lineage>
</organism>
<evidence type="ECO:0000259" key="7">
    <source>
        <dbReference type="Pfam" id="PF04357"/>
    </source>
</evidence>
<dbReference type="PANTHER" id="PTHR36985">
    <property type="entry name" value="TRANSLOCATION AND ASSEMBLY MODULE SUBUNIT TAMB"/>
    <property type="match status" value="1"/>
</dbReference>
<keyword evidence="3 6" id="KW-1133">Transmembrane helix</keyword>
<feature type="transmembrane region" description="Helical" evidence="6">
    <location>
        <begin position="34"/>
        <end position="54"/>
    </location>
</feature>
<dbReference type="InterPro" id="IPR007452">
    <property type="entry name" value="TamB_C"/>
</dbReference>
<evidence type="ECO:0000256" key="5">
    <source>
        <dbReference type="SAM" id="MobiDB-lite"/>
    </source>
</evidence>
<evidence type="ECO:0000313" key="9">
    <source>
        <dbReference type="Proteomes" id="UP000486297"/>
    </source>
</evidence>
<feature type="region of interest" description="Disordered" evidence="5">
    <location>
        <begin position="1"/>
        <end position="25"/>
    </location>
</feature>
<comment type="subcellular location">
    <subcellularLocation>
        <location evidence="1">Membrane</location>
        <topology evidence="1">Single-pass membrane protein</topology>
    </subcellularLocation>
</comment>
<evidence type="ECO:0000256" key="4">
    <source>
        <dbReference type="ARBA" id="ARBA00023136"/>
    </source>
</evidence>
<dbReference type="Pfam" id="PF04357">
    <property type="entry name" value="TamB"/>
    <property type="match status" value="1"/>
</dbReference>